<keyword evidence="2" id="KW-1185">Reference proteome</keyword>
<sequence>MTNELQKSKDLMDNEQYELAINILNNLRNLPSKYENLRLLFLSNCLYNIEDYYLAIDIADKLLQRDNKNEYASQIKYLSYYELKDYDNALTEVISFLSDNEANLYKVTLEELLIDIKNGYINKEETIYRIKELALKNNINININGKN</sequence>
<proteinExistence type="predicted"/>
<comment type="caution">
    <text evidence="1">The sequence shown here is derived from an EMBL/GenBank/DDBJ whole genome shotgun (WGS) entry which is preliminary data.</text>
</comment>
<dbReference type="EMBL" id="JAPDHV010000003">
    <property type="protein sequence ID" value="MCW3161374.1"/>
    <property type="molecule type" value="Genomic_DNA"/>
</dbReference>
<dbReference type="SUPFAM" id="SSF48452">
    <property type="entry name" value="TPR-like"/>
    <property type="match status" value="1"/>
</dbReference>
<evidence type="ECO:0008006" key="3">
    <source>
        <dbReference type="Google" id="ProtNLM"/>
    </source>
</evidence>
<dbReference type="Gene3D" id="1.25.40.10">
    <property type="entry name" value="Tetratricopeptide repeat domain"/>
    <property type="match status" value="1"/>
</dbReference>
<name>A0ABT3HNP7_9FLAO</name>
<dbReference type="Proteomes" id="UP001163719">
    <property type="component" value="Unassembled WGS sequence"/>
</dbReference>
<dbReference type="RefSeq" id="WP_264743318.1">
    <property type="nucleotide sequence ID" value="NZ_JAPDHV010000003.1"/>
</dbReference>
<accession>A0ABT3HNP7</accession>
<protein>
    <recommendedName>
        <fullName evidence="3">Tetratricopeptide repeat-containing protein</fullName>
    </recommendedName>
</protein>
<evidence type="ECO:0000313" key="1">
    <source>
        <dbReference type="EMBL" id="MCW3161374.1"/>
    </source>
</evidence>
<dbReference type="InterPro" id="IPR011990">
    <property type="entry name" value="TPR-like_helical_dom_sf"/>
</dbReference>
<evidence type="ECO:0000313" key="2">
    <source>
        <dbReference type="Proteomes" id="UP001163719"/>
    </source>
</evidence>
<reference evidence="1" key="1">
    <citation type="submission" date="2022-10" db="EMBL/GenBank/DDBJ databases">
        <title>Chryseobacterium babae sp. nov. isolated from the gut of the beetle Oryctes rhinoceros, and Chryseobacterium kimseyorum sp. nov., isolated from a stick insect rearing cage.</title>
        <authorList>
            <person name="Shelomi M."/>
            <person name="Han C.-J."/>
            <person name="Chen W.-M."/>
            <person name="Chen H.-K."/>
            <person name="Liaw S.-J."/>
            <person name="Muhle E."/>
            <person name="Clermont D."/>
        </authorList>
    </citation>
    <scope>NUCLEOTIDE SEQUENCE</scope>
    <source>
        <strain evidence="1">WLa1L2M3</strain>
    </source>
</reference>
<gene>
    <name evidence="1" type="ORF">OH806_08870</name>
</gene>
<organism evidence="1 2">
    <name type="scientific">Chryseobacterium oryctis</name>
    <dbReference type="NCBI Taxonomy" id="2952618"/>
    <lineage>
        <taxon>Bacteria</taxon>
        <taxon>Pseudomonadati</taxon>
        <taxon>Bacteroidota</taxon>
        <taxon>Flavobacteriia</taxon>
        <taxon>Flavobacteriales</taxon>
        <taxon>Weeksellaceae</taxon>
        <taxon>Chryseobacterium group</taxon>
        <taxon>Chryseobacterium</taxon>
    </lineage>
</organism>